<sequence>MAELNIKLTVAYDGTAYHGWANQPGLKTIHGTLVECFSRLFGRKVGICGASRTDAGVHALGQTANICIDTPIPVANMQSAMNSYLPKDIAVTSVEVAPRGFDPINHATGKHYRYTLNTAKVRPVHSINYCWHYPYTLDTDKMDRAGRLMRCTHDFRTFASAKDHRRDSIRTLSRVDVRREGDWIYIDVEGNRFMYNMVRNIAGTLVDIGRGRWVPEDITEMLEARDRRCAGQLAPPQGLCLVKVYY</sequence>
<dbReference type="GO" id="GO:0003723">
    <property type="term" value="F:RNA binding"/>
    <property type="evidence" value="ECO:0007669"/>
    <property type="project" value="InterPro"/>
</dbReference>
<dbReference type="AlphaFoldDB" id="A0A1Q2MHU0"/>
<evidence type="ECO:0000256" key="2">
    <source>
        <dbReference type="ARBA" id="ARBA00022694"/>
    </source>
</evidence>
<evidence type="ECO:0000256" key="6">
    <source>
        <dbReference type="PIRSR" id="PIRSR001430-2"/>
    </source>
</evidence>
<dbReference type="HAMAP" id="MF_00171">
    <property type="entry name" value="TruA"/>
    <property type="match status" value="1"/>
</dbReference>
<accession>A0A1Q2MHU0</accession>
<evidence type="ECO:0000256" key="7">
    <source>
        <dbReference type="RuleBase" id="RU003792"/>
    </source>
</evidence>
<dbReference type="InterPro" id="IPR020103">
    <property type="entry name" value="PsdUridine_synth_cat_dom_sf"/>
</dbReference>
<dbReference type="InterPro" id="IPR020097">
    <property type="entry name" value="PsdUridine_synth_TruA_a/b_dom"/>
</dbReference>
<keyword evidence="3 4" id="KW-0413">Isomerase</keyword>
<dbReference type="PIRSF" id="PIRSF001430">
    <property type="entry name" value="tRNA_psdUrid_synth"/>
    <property type="match status" value="1"/>
</dbReference>
<keyword evidence="10" id="KW-1185">Reference proteome</keyword>
<feature type="domain" description="Pseudouridine synthase I TruA alpha/beta" evidence="8">
    <location>
        <begin position="152"/>
        <end position="246"/>
    </location>
</feature>
<evidence type="ECO:0000256" key="3">
    <source>
        <dbReference type="ARBA" id="ARBA00023235"/>
    </source>
</evidence>
<dbReference type="RefSeq" id="WP_146684432.1">
    <property type="nucleotide sequence ID" value="NZ_CP019646.1"/>
</dbReference>
<evidence type="ECO:0000256" key="4">
    <source>
        <dbReference type="HAMAP-Rule" id="MF_00171"/>
    </source>
</evidence>
<dbReference type="GO" id="GO:0160147">
    <property type="term" value="F:tRNA pseudouridine(38-40) synthase activity"/>
    <property type="evidence" value="ECO:0007669"/>
    <property type="project" value="UniProtKB-EC"/>
</dbReference>
<dbReference type="InterPro" id="IPR001406">
    <property type="entry name" value="PsdUridine_synth_TruA"/>
</dbReference>
<dbReference type="NCBIfam" id="TIGR00071">
    <property type="entry name" value="hisT_truA"/>
    <property type="match status" value="1"/>
</dbReference>
<dbReference type="PANTHER" id="PTHR11142:SF0">
    <property type="entry name" value="TRNA PSEUDOURIDINE SYNTHASE-LIKE 1"/>
    <property type="match status" value="1"/>
</dbReference>
<dbReference type="KEGG" id="pbas:SMSP2_02600"/>
<gene>
    <name evidence="4 9" type="primary">truA</name>
    <name evidence="9" type="ORF">SMSP2_02600</name>
</gene>
<evidence type="ECO:0000256" key="5">
    <source>
        <dbReference type="PIRSR" id="PIRSR001430-1"/>
    </source>
</evidence>
<organism evidence="9 10">
    <name type="scientific">Limihaloglobus sulfuriphilus</name>
    <dbReference type="NCBI Taxonomy" id="1851148"/>
    <lineage>
        <taxon>Bacteria</taxon>
        <taxon>Pseudomonadati</taxon>
        <taxon>Planctomycetota</taxon>
        <taxon>Phycisphaerae</taxon>
        <taxon>Sedimentisphaerales</taxon>
        <taxon>Sedimentisphaeraceae</taxon>
        <taxon>Limihaloglobus</taxon>
    </lineage>
</organism>
<dbReference type="InterPro" id="IPR020094">
    <property type="entry name" value="TruA/RsuA/RluB/E/F_N"/>
</dbReference>
<evidence type="ECO:0000259" key="8">
    <source>
        <dbReference type="Pfam" id="PF01416"/>
    </source>
</evidence>
<dbReference type="InterPro" id="IPR020095">
    <property type="entry name" value="PsdUridine_synth_TruA_C"/>
</dbReference>
<dbReference type="Pfam" id="PF01416">
    <property type="entry name" value="PseudoU_synth_1"/>
    <property type="match status" value="2"/>
</dbReference>
<comment type="subunit">
    <text evidence="4">Homodimer.</text>
</comment>
<dbReference type="Gene3D" id="3.30.70.580">
    <property type="entry name" value="Pseudouridine synthase I, catalytic domain, N-terminal subdomain"/>
    <property type="match status" value="1"/>
</dbReference>
<feature type="binding site" evidence="4 6">
    <location>
        <position position="112"/>
    </location>
    <ligand>
        <name>substrate</name>
    </ligand>
</feature>
<comment type="function">
    <text evidence="4">Formation of pseudouridine at positions 38, 39 and 40 in the anticodon stem and loop of transfer RNAs.</text>
</comment>
<comment type="similarity">
    <text evidence="1 4 7">Belongs to the tRNA pseudouridine synthase TruA family.</text>
</comment>
<dbReference type="SUPFAM" id="SSF55120">
    <property type="entry name" value="Pseudouridine synthase"/>
    <property type="match status" value="1"/>
</dbReference>
<dbReference type="CDD" id="cd02570">
    <property type="entry name" value="PseudoU_synth_EcTruA"/>
    <property type="match status" value="1"/>
</dbReference>
<dbReference type="STRING" id="1851148.SMSP2_02600"/>
<feature type="active site" description="Nucleophile" evidence="4 5">
    <location>
        <position position="54"/>
    </location>
</feature>
<dbReference type="EMBL" id="CP019646">
    <property type="protein sequence ID" value="AQQ72219.1"/>
    <property type="molecule type" value="Genomic_DNA"/>
</dbReference>
<dbReference type="Gene3D" id="3.30.70.660">
    <property type="entry name" value="Pseudouridine synthase I, catalytic domain, C-terminal subdomain"/>
    <property type="match status" value="1"/>
</dbReference>
<reference evidence="10" key="1">
    <citation type="submission" date="2017-02" db="EMBL/GenBank/DDBJ databases">
        <title>Comparative genomics and description of representatives of a novel lineage of planctomycetes thriving in anoxic sediments.</title>
        <authorList>
            <person name="Spring S."/>
            <person name="Bunk B."/>
            <person name="Sproer C."/>
        </authorList>
    </citation>
    <scope>NUCLEOTIDE SEQUENCE [LARGE SCALE GENOMIC DNA]</scope>
    <source>
        <strain evidence="10">SM-Chi-D1</strain>
    </source>
</reference>
<dbReference type="Proteomes" id="UP000188181">
    <property type="component" value="Chromosome"/>
</dbReference>
<feature type="domain" description="Pseudouridine synthase I TruA alpha/beta" evidence="8">
    <location>
        <begin position="10"/>
        <end position="96"/>
    </location>
</feature>
<evidence type="ECO:0000313" key="10">
    <source>
        <dbReference type="Proteomes" id="UP000188181"/>
    </source>
</evidence>
<dbReference type="GO" id="GO:0031119">
    <property type="term" value="P:tRNA pseudouridine synthesis"/>
    <property type="evidence" value="ECO:0007669"/>
    <property type="project" value="UniProtKB-UniRule"/>
</dbReference>
<dbReference type="EC" id="5.4.99.12" evidence="4"/>
<evidence type="ECO:0000313" key="9">
    <source>
        <dbReference type="EMBL" id="AQQ72219.1"/>
    </source>
</evidence>
<evidence type="ECO:0000256" key="1">
    <source>
        <dbReference type="ARBA" id="ARBA00009375"/>
    </source>
</evidence>
<dbReference type="PANTHER" id="PTHR11142">
    <property type="entry name" value="PSEUDOURIDYLATE SYNTHASE"/>
    <property type="match status" value="1"/>
</dbReference>
<comment type="caution">
    <text evidence="4">Lacks conserved residue(s) required for the propagation of feature annotation.</text>
</comment>
<dbReference type="OrthoDB" id="9811823at2"/>
<proteinExistence type="inferred from homology"/>
<keyword evidence="2 4" id="KW-0819">tRNA processing</keyword>
<comment type="catalytic activity">
    <reaction evidence="4 7">
        <text>uridine(38/39/40) in tRNA = pseudouridine(38/39/40) in tRNA</text>
        <dbReference type="Rhea" id="RHEA:22376"/>
        <dbReference type="Rhea" id="RHEA-COMP:10085"/>
        <dbReference type="Rhea" id="RHEA-COMP:10087"/>
        <dbReference type="ChEBI" id="CHEBI:65314"/>
        <dbReference type="ChEBI" id="CHEBI:65315"/>
        <dbReference type="EC" id="5.4.99.12"/>
    </reaction>
</comment>
<name>A0A1Q2MHU0_9BACT</name>
<protein>
    <recommendedName>
        <fullName evidence="4">tRNA pseudouridine synthase A</fullName>
        <ecNumber evidence="4">5.4.99.12</ecNumber>
    </recommendedName>
    <alternativeName>
        <fullName evidence="4">tRNA pseudouridine(38-40) synthase</fullName>
    </alternativeName>
    <alternativeName>
        <fullName evidence="4">tRNA pseudouridylate synthase I</fullName>
    </alternativeName>
    <alternativeName>
        <fullName evidence="4">tRNA-uridine isomerase I</fullName>
    </alternativeName>
</protein>